<dbReference type="InterPro" id="IPR035979">
    <property type="entry name" value="RBD_domain_sf"/>
</dbReference>
<gene>
    <name evidence="3" type="ORF">Tci_859872</name>
</gene>
<dbReference type="Gene3D" id="3.30.70.330">
    <property type="match status" value="1"/>
</dbReference>
<dbReference type="CDD" id="cd00590">
    <property type="entry name" value="RRM_SF"/>
    <property type="match status" value="1"/>
</dbReference>
<evidence type="ECO:0000256" key="1">
    <source>
        <dbReference type="PROSITE-ProRule" id="PRU00176"/>
    </source>
</evidence>
<evidence type="ECO:0000259" key="2">
    <source>
        <dbReference type="PROSITE" id="PS50102"/>
    </source>
</evidence>
<proteinExistence type="predicted"/>
<accession>A0A699RUJ8</accession>
<protein>
    <submittedName>
        <fullName evidence="3">Nucleotide-binding alpha-beta plait domain-containing protein</fullName>
    </submittedName>
</protein>
<feature type="non-terminal residue" evidence="3">
    <location>
        <position position="78"/>
    </location>
</feature>
<keyword evidence="1" id="KW-0694">RNA-binding</keyword>
<sequence length="78" mass="9092">MVMSGSQRSKEDDVQKIFTSVFVTNFPDGYGAKDLWNTYKLYGHDVDVFIPDRRTKAAKRFGFVRFIKVLDIDRLINN</sequence>
<dbReference type="InterPro" id="IPR000504">
    <property type="entry name" value="RRM_dom"/>
</dbReference>
<dbReference type="EMBL" id="BKCJ011112733">
    <property type="protein sequence ID" value="GFC87902.1"/>
    <property type="molecule type" value="Genomic_DNA"/>
</dbReference>
<dbReference type="PROSITE" id="PS50102">
    <property type="entry name" value="RRM"/>
    <property type="match status" value="1"/>
</dbReference>
<dbReference type="InterPro" id="IPR012677">
    <property type="entry name" value="Nucleotide-bd_a/b_plait_sf"/>
</dbReference>
<dbReference type="AlphaFoldDB" id="A0A699RUJ8"/>
<comment type="caution">
    <text evidence="3">The sequence shown here is derived from an EMBL/GenBank/DDBJ whole genome shotgun (WGS) entry which is preliminary data.</text>
</comment>
<feature type="domain" description="RRM" evidence="2">
    <location>
        <begin position="19"/>
        <end position="78"/>
    </location>
</feature>
<dbReference type="GO" id="GO:0003723">
    <property type="term" value="F:RNA binding"/>
    <property type="evidence" value="ECO:0007669"/>
    <property type="project" value="UniProtKB-UniRule"/>
</dbReference>
<name>A0A699RUJ8_TANCI</name>
<dbReference type="Pfam" id="PF00076">
    <property type="entry name" value="RRM_1"/>
    <property type="match status" value="1"/>
</dbReference>
<evidence type="ECO:0000313" key="3">
    <source>
        <dbReference type="EMBL" id="GFC87902.1"/>
    </source>
</evidence>
<dbReference type="SUPFAM" id="SSF54928">
    <property type="entry name" value="RNA-binding domain, RBD"/>
    <property type="match status" value="1"/>
</dbReference>
<reference evidence="3" key="1">
    <citation type="journal article" date="2019" name="Sci. Rep.">
        <title>Draft genome of Tanacetum cinerariifolium, the natural source of mosquito coil.</title>
        <authorList>
            <person name="Yamashiro T."/>
            <person name="Shiraishi A."/>
            <person name="Satake H."/>
            <person name="Nakayama K."/>
        </authorList>
    </citation>
    <scope>NUCLEOTIDE SEQUENCE</scope>
</reference>
<organism evidence="3">
    <name type="scientific">Tanacetum cinerariifolium</name>
    <name type="common">Dalmatian daisy</name>
    <name type="synonym">Chrysanthemum cinerariifolium</name>
    <dbReference type="NCBI Taxonomy" id="118510"/>
    <lineage>
        <taxon>Eukaryota</taxon>
        <taxon>Viridiplantae</taxon>
        <taxon>Streptophyta</taxon>
        <taxon>Embryophyta</taxon>
        <taxon>Tracheophyta</taxon>
        <taxon>Spermatophyta</taxon>
        <taxon>Magnoliopsida</taxon>
        <taxon>eudicotyledons</taxon>
        <taxon>Gunneridae</taxon>
        <taxon>Pentapetalae</taxon>
        <taxon>asterids</taxon>
        <taxon>campanulids</taxon>
        <taxon>Asterales</taxon>
        <taxon>Asteraceae</taxon>
        <taxon>Asteroideae</taxon>
        <taxon>Anthemideae</taxon>
        <taxon>Anthemidinae</taxon>
        <taxon>Tanacetum</taxon>
    </lineage>
</organism>